<keyword evidence="2" id="KW-1185">Reference proteome</keyword>
<evidence type="ECO:0000313" key="2">
    <source>
        <dbReference type="Proteomes" id="UP000442109"/>
    </source>
</evidence>
<name>A0A844LYL9_9GAMM</name>
<dbReference type="RefSeq" id="WP_155586835.1">
    <property type="nucleotide sequence ID" value="NZ_WFKQ01000002.1"/>
</dbReference>
<evidence type="ECO:0000313" key="1">
    <source>
        <dbReference type="EMBL" id="MUG31799.1"/>
    </source>
</evidence>
<accession>A0A844LYL9</accession>
<comment type="caution">
    <text evidence="1">The sequence shown here is derived from an EMBL/GenBank/DDBJ whole genome shotgun (WGS) entry which is preliminary data.</text>
</comment>
<dbReference type="Proteomes" id="UP000442109">
    <property type="component" value="Unassembled WGS sequence"/>
</dbReference>
<organism evidence="1 2">
    <name type="scientific">Psychrobacter sanguinis</name>
    <dbReference type="NCBI Taxonomy" id="861445"/>
    <lineage>
        <taxon>Bacteria</taxon>
        <taxon>Pseudomonadati</taxon>
        <taxon>Pseudomonadota</taxon>
        <taxon>Gammaproteobacteria</taxon>
        <taxon>Moraxellales</taxon>
        <taxon>Moraxellaceae</taxon>
        <taxon>Psychrobacter</taxon>
    </lineage>
</organism>
<sequence length="72" mass="8109">MLPAVFNGHIGFLQQPGGATALFKPGPIESKRATDKQARFKALYVLIRQNVYRFGRVSTFSLYLIRPQLLSI</sequence>
<proteinExistence type="predicted"/>
<reference evidence="1 2" key="1">
    <citation type="journal article" date="2019" name="PLoS ONE">
        <title>Pup mortality in New Zealand sea lions (Phocarctos hookeri) at Enderby Island, Auckland Islands, 2013-18.</title>
        <authorList>
            <person name="Michael S.A."/>
            <person name="Hayman D.T.S."/>
            <person name="Gray R."/>
            <person name="Zhang J."/>
            <person name="Rogers L."/>
            <person name="Roe W.D."/>
        </authorList>
    </citation>
    <scope>NUCLEOTIDE SEQUENCE [LARGE SCALE GENOMIC DNA]</scope>
    <source>
        <strain evidence="1 2">SM868</strain>
    </source>
</reference>
<protein>
    <submittedName>
        <fullName evidence="1">Uncharacterized protein</fullName>
    </submittedName>
</protein>
<gene>
    <name evidence="1" type="ORF">GB996_03220</name>
</gene>
<dbReference type="AlphaFoldDB" id="A0A844LYL9"/>
<dbReference type="OrthoDB" id="965955at2"/>
<dbReference type="EMBL" id="WFKQ01000002">
    <property type="protein sequence ID" value="MUG31799.1"/>
    <property type="molecule type" value="Genomic_DNA"/>
</dbReference>